<organism evidence="5 6">
    <name type="scientific">Zopfia rhizophila CBS 207.26</name>
    <dbReference type="NCBI Taxonomy" id="1314779"/>
    <lineage>
        <taxon>Eukaryota</taxon>
        <taxon>Fungi</taxon>
        <taxon>Dikarya</taxon>
        <taxon>Ascomycota</taxon>
        <taxon>Pezizomycotina</taxon>
        <taxon>Dothideomycetes</taxon>
        <taxon>Dothideomycetes incertae sedis</taxon>
        <taxon>Zopfiaceae</taxon>
        <taxon>Zopfia</taxon>
    </lineage>
</organism>
<protein>
    <recommendedName>
        <fullName evidence="1">glutathione transferase</fullName>
        <ecNumber evidence="1">2.5.1.18</ecNumber>
    </recommendedName>
</protein>
<sequence length="179" mass="20555">MIKPIRLWLTRTIAPSIKFLQFSNTTLKVIIILEELQIPYEIKSFKFDDVKKPYTGVNPNGRVPGSLSVLNTCLEGKQWLVGDKCTFADLCFVPWNDRVDVLLMLPEGQDKFEGFPNVRAWHERMTARPSWKKGMEIRARLMDEQGLTWNGMPKGINNIAGYEEKVKRGEEAKARREGA</sequence>
<dbReference type="AlphaFoldDB" id="A0A6A6E5W0"/>
<dbReference type="Proteomes" id="UP000800200">
    <property type="component" value="Unassembled WGS sequence"/>
</dbReference>
<dbReference type="EMBL" id="ML994633">
    <property type="protein sequence ID" value="KAF2185560.1"/>
    <property type="molecule type" value="Genomic_DNA"/>
</dbReference>
<dbReference type="SUPFAM" id="SSF47616">
    <property type="entry name" value="GST C-terminal domain-like"/>
    <property type="match status" value="1"/>
</dbReference>
<dbReference type="InterPro" id="IPR004046">
    <property type="entry name" value="GST_C"/>
</dbReference>
<keyword evidence="6" id="KW-1185">Reference proteome</keyword>
<evidence type="ECO:0000256" key="2">
    <source>
        <dbReference type="ARBA" id="ARBA00022679"/>
    </source>
</evidence>
<evidence type="ECO:0000313" key="5">
    <source>
        <dbReference type="EMBL" id="KAF2185560.1"/>
    </source>
</evidence>
<dbReference type="Gene3D" id="3.40.30.10">
    <property type="entry name" value="Glutaredoxin"/>
    <property type="match status" value="1"/>
</dbReference>
<dbReference type="OrthoDB" id="422574at2759"/>
<evidence type="ECO:0000313" key="6">
    <source>
        <dbReference type="Proteomes" id="UP000800200"/>
    </source>
</evidence>
<proteinExistence type="predicted"/>
<dbReference type="PROSITE" id="PS50405">
    <property type="entry name" value="GST_CTER"/>
    <property type="match status" value="1"/>
</dbReference>
<accession>A0A6A6E5W0</accession>
<evidence type="ECO:0000256" key="3">
    <source>
        <dbReference type="ARBA" id="ARBA00047960"/>
    </source>
</evidence>
<dbReference type="EC" id="2.5.1.18" evidence="1"/>
<dbReference type="Gene3D" id="1.20.1050.10">
    <property type="match status" value="1"/>
</dbReference>
<dbReference type="InterPro" id="IPR010987">
    <property type="entry name" value="Glutathione-S-Trfase_C-like"/>
</dbReference>
<keyword evidence="2 5" id="KW-0808">Transferase</keyword>
<evidence type="ECO:0000256" key="1">
    <source>
        <dbReference type="ARBA" id="ARBA00012452"/>
    </source>
</evidence>
<reference evidence="5" key="1">
    <citation type="journal article" date="2020" name="Stud. Mycol.">
        <title>101 Dothideomycetes genomes: a test case for predicting lifestyles and emergence of pathogens.</title>
        <authorList>
            <person name="Haridas S."/>
            <person name="Albert R."/>
            <person name="Binder M."/>
            <person name="Bloem J."/>
            <person name="Labutti K."/>
            <person name="Salamov A."/>
            <person name="Andreopoulos B."/>
            <person name="Baker S."/>
            <person name="Barry K."/>
            <person name="Bills G."/>
            <person name="Bluhm B."/>
            <person name="Cannon C."/>
            <person name="Castanera R."/>
            <person name="Culley D."/>
            <person name="Daum C."/>
            <person name="Ezra D."/>
            <person name="Gonzalez J."/>
            <person name="Henrissat B."/>
            <person name="Kuo A."/>
            <person name="Liang C."/>
            <person name="Lipzen A."/>
            <person name="Lutzoni F."/>
            <person name="Magnuson J."/>
            <person name="Mondo S."/>
            <person name="Nolan M."/>
            <person name="Ohm R."/>
            <person name="Pangilinan J."/>
            <person name="Park H.-J."/>
            <person name="Ramirez L."/>
            <person name="Alfaro M."/>
            <person name="Sun H."/>
            <person name="Tritt A."/>
            <person name="Yoshinaga Y."/>
            <person name="Zwiers L.-H."/>
            <person name="Turgeon B."/>
            <person name="Goodwin S."/>
            <person name="Spatafora J."/>
            <person name="Crous P."/>
            <person name="Grigoriev I."/>
        </authorList>
    </citation>
    <scope>NUCLEOTIDE SEQUENCE</scope>
    <source>
        <strain evidence="5">CBS 207.26</strain>
    </source>
</reference>
<feature type="domain" description="GST C-terminal" evidence="4">
    <location>
        <begin position="1"/>
        <end position="145"/>
    </location>
</feature>
<dbReference type="PANTHER" id="PTHR44051:SF20">
    <property type="entry name" value="GLUTATHIONE TRANSFERASE 1 (EUROFUNG)"/>
    <property type="match status" value="1"/>
</dbReference>
<gene>
    <name evidence="5" type="ORF">K469DRAFT_750300</name>
</gene>
<dbReference type="InterPro" id="IPR036282">
    <property type="entry name" value="Glutathione-S-Trfase_C_sf"/>
</dbReference>
<name>A0A6A6E5W0_9PEZI</name>
<dbReference type="GO" id="GO:0004364">
    <property type="term" value="F:glutathione transferase activity"/>
    <property type="evidence" value="ECO:0007669"/>
    <property type="project" value="UniProtKB-EC"/>
</dbReference>
<evidence type="ECO:0000259" key="4">
    <source>
        <dbReference type="PROSITE" id="PS50405"/>
    </source>
</evidence>
<dbReference type="Pfam" id="PF00043">
    <property type="entry name" value="GST_C"/>
    <property type="match status" value="1"/>
</dbReference>
<comment type="catalytic activity">
    <reaction evidence="3">
        <text>RX + glutathione = an S-substituted glutathione + a halide anion + H(+)</text>
        <dbReference type="Rhea" id="RHEA:16437"/>
        <dbReference type="ChEBI" id="CHEBI:15378"/>
        <dbReference type="ChEBI" id="CHEBI:16042"/>
        <dbReference type="ChEBI" id="CHEBI:17792"/>
        <dbReference type="ChEBI" id="CHEBI:57925"/>
        <dbReference type="ChEBI" id="CHEBI:90779"/>
        <dbReference type="EC" id="2.5.1.18"/>
    </reaction>
</comment>
<dbReference type="PANTHER" id="PTHR44051">
    <property type="entry name" value="GLUTATHIONE S-TRANSFERASE-RELATED"/>
    <property type="match status" value="1"/>
</dbReference>